<protein>
    <submittedName>
        <fullName evidence="1">Uncharacterized protein</fullName>
    </submittedName>
</protein>
<dbReference type="EMBL" id="GU943133">
    <property type="protein sequence ID" value="ADD96335.1"/>
    <property type="molecule type" value="Genomic_DNA"/>
</dbReference>
<dbReference type="AlphaFoldDB" id="D6PKT4"/>
<name>D6PKT4_9ZZZZ</name>
<sequence>MYAIPMQQKTKKAIQIYLEEDQIKWLDDNKGPELKRGGVIRNLIREKMDQVKRNWRNK</sequence>
<evidence type="ECO:0000313" key="1">
    <source>
        <dbReference type="EMBL" id="ADD96335.1"/>
    </source>
</evidence>
<accession>D6PKT4</accession>
<organism evidence="1">
    <name type="scientific">uncultured organism MedDCM-OCT-S08-C700</name>
    <dbReference type="NCBI Taxonomy" id="743641"/>
    <lineage>
        <taxon>unclassified sequences</taxon>
        <taxon>environmental samples</taxon>
    </lineage>
</organism>
<reference evidence="1" key="1">
    <citation type="journal article" date="2010" name="ISME J.">
        <title>Metagenome of the Mediterranean deep chlorophyll maximum studied by direct and fosmid library 454 pyrosequencing.</title>
        <authorList>
            <person name="Ghai R."/>
            <person name="Martin-Cuadrado A.B."/>
            <person name="Molto A.G."/>
            <person name="Heredia I.G."/>
            <person name="Cabrera R."/>
            <person name="Martin J."/>
            <person name="Verdu M."/>
            <person name="Deschamps P."/>
            <person name="Moreira D."/>
            <person name="Lopez-Garcia P."/>
            <person name="Mira A."/>
            <person name="Rodriguez-Valera F."/>
        </authorList>
    </citation>
    <scope>NUCLEOTIDE SEQUENCE</scope>
</reference>
<proteinExistence type="predicted"/>